<dbReference type="EMBL" id="CAJJDM010000009">
    <property type="protein sequence ID" value="CAD8047678.1"/>
    <property type="molecule type" value="Genomic_DNA"/>
</dbReference>
<dbReference type="AlphaFoldDB" id="A0A8S1KAK1"/>
<comment type="caution">
    <text evidence="1">The sequence shown here is derived from an EMBL/GenBank/DDBJ whole genome shotgun (WGS) entry which is preliminary data.</text>
</comment>
<gene>
    <name evidence="1" type="ORF">PPRIM_AZ9-3.1.T0120014</name>
</gene>
<reference evidence="1" key="1">
    <citation type="submission" date="2021-01" db="EMBL/GenBank/DDBJ databases">
        <authorList>
            <consortium name="Genoscope - CEA"/>
            <person name="William W."/>
        </authorList>
    </citation>
    <scope>NUCLEOTIDE SEQUENCE</scope>
</reference>
<proteinExistence type="predicted"/>
<keyword evidence="2" id="KW-1185">Reference proteome</keyword>
<name>A0A8S1KAK1_PARPR</name>
<dbReference type="Proteomes" id="UP000688137">
    <property type="component" value="Unassembled WGS sequence"/>
</dbReference>
<evidence type="ECO:0000313" key="1">
    <source>
        <dbReference type="EMBL" id="CAD8047678.1"/>
    </source>
</evidence>
<dbReference type="OMA" id="MCCLSRE"/>
<organism evidence="1 2">
    <name type="scientific">Paramecium primaurelia</name>
    <dbReference type="NCBI Taxonomy" id="5886"/>
    <lineage>
        <taxon>Eukaryota</taxon>
        <taxon>Sar</taxon>
        <taxon>Alveolata</taxon>
        <taxon>Ciliophora</taxon>
        <taxon>Intramacronucleata</taxon>
        <taxon>Oligohymenophorea</taxon>
        <taxon>Peniculida</taxon>
        <taxon>Parameciidae</taxon>
        <taxon>Paramecium</taxon>
    </lineage>
</organism>
<sequence length="261" mass="31058">MGNQEGMCCLSREKENHVMNNELVIYREYMNVKITVKLGDIQKESGESVICLYTNPDKIPLQHNIIQQIYDNICRIGYEQVYIQNLELSTYKCITYYRVRDFESEKDLFQYYNGFREWQIKFKNFISLSQLNDEEFKDILICDCPIKLNRAFSSEVLVRSVIDFIDESKNRLNIKSITLMNQDKKSSRFLKYELIKQIEESKEPILRKERQNKFMKFITSTKSITSEMGRQNKCDFSLKDFDLGDESKLILALKQDQIEEQ</sequence>
<protein>
    <submittedName>
        <fullName evidence="1">Uncharacterized protein</fullName>
    </submittedName>
</protein>
<accession>A0A8S1KAK1</accession>
<evidence type="ECO:0000313" key="2">
    <source>
        <dbReference type="Proteomes" id="UP000688137"/>
    </source>
</evidence>